<feature type="non-terminal residue" evidence="8">
    <location>
        <position position="80"/>
    </location>
</feature>
<dbReference type="AlphaFoldDB" id="A0A2S7IU77"/>
<protein>
    <submittedName>
        <fullName evidence="8">Peptide ABC transporter permease</fullName>
    </submittedName>
</protein>
<dbReference type="PANTHER" id="PTHR43297">
    <property type="entry name" value="OLIGOPEPTIDE TRANSPORT ATP-BINDING PROTEIN APPD"/>
    <property type="match status" value="1"/>
</dbReference>
<dbReference type="OrthoDB" id="9802264at2"/>
<comment type="subcellular location">
    <subcellularLocation>
        <location evidence="1">Membrane</location>
    </subcellularLocation>
</comment>
<dbReference type="InterPro" id="IPR027417">
    <property type="entry name" value="P-loop_NTPase"/>
</dbReference>
<evidence type="ECO:0000256" key="4">
    <source>
        <dbReference type="ARBA" id="ARBA00022475"/>
    </source>
</evidence>
<keyword evidence="7" id="KW-0472">Membrane</keyword>
<dbReference type="SUPFAM" id="SSF52540">
    <property type="entry name" value="P-loop containing nucleoside triphosphate hydrolases"/>
    <property type="match status" value="1"/>
</dbReference>
<dbReference type="GO" id="GO:0016020">
    <property type="term" value="C:membrane"/>
    <property type="evidence" value="ECO:0007669"/>
    <property type="project" value="UniProtKB-SubCell"/>
</dbReference>
<gene>
    <name evidence="8" type="ORF">C3731_21935</name>
</gene>
<evidence type="ECO:0000256" key="1">
    <source>
        <dbReference type="ARBA" id="ARBA00004370"/>
    </source>
</evidence>
<keyword evidence="6" id="KW-1278">Translocase</keyword>
<keyword evidence="5" id="KW-0997">Cell inner membrane</keyword>
<dbReference type="Proteomes" id="UP000238493">
    <property type="component" value="Unassembled WGS sequence"/>
</dbReference>
<evidence type="ECO:0000313" key="9">
    <source>
        <dbReference type="Proteomes" id="UP000238493"/>
    </source>
</evidence>
<evidence type="ECO:0000256" key="6">
    <source>
        <dbReference type="ARBA" id="ARBA00022967"/>
    </source>
</evidence>
<keyword evidence="3" id="KW-0813">Transport</keyword>
<dbReference type="PANTHER" id="PTHR43297:SF14">
    <property type="entry name" value="ATPASE AAA-TYPE CORE DOMAIN-CONTAINING PROTEIN"/>
    <property type="match status" value="1"/>
</dbReference>
<name>A0A2S7IU77_9HYPH</name>
<reference evidence="8 9" key="1">
    <citation type="submission" date="2018-02" db="EMBL/GenBank/DDBJ databases">
        <title>Draft genome sequence of Ochrobactrum oryzae found in Brazil.</title>
        <authorList>
            <person name="Cerdeira L."/>
            <person name="Andrade F."/>
            <person name="Zacariotto T."/>
            <person name="Barbosa B."/>
            <person name="Santos S."/>
            <person name="Cassetari V."/>
            <person name="Lincopan N."/>
        </authorList>
    </citation>
    <scope>NUCLEOTIDE SEQUENCE [LARGE SCALE GENOMIC DNA]</scope>
    <source>
        <strain evidence="8 9">OA447</strain>
    </source>
</reference>
<dbReference type="InterPro" id="IPR050388">
    <property type="entry name" value="ABC_Ni/Peptide_Import"/>
</dbReference>
<evidence type="ECO:0000313" key="8">
    <source>
        <dbReference type="EMBL" id="PQA71480.1"/>
    </source>
</evidence>
<accession>A0A2S7IU77</accession>
<feature type="non-terminal residue" evidence="8">
    <location>
        <position position="1"/>
    </location>
</feature>
<dbReference type="EMBL" id="PTRC01000193">
    <property type="protein sequence ID" value="PQA71480.1"/>
    <property type="molecule type" value="Genomic_DNA"/>
</dbReference>
<evidence type="ECO:0000256" key="7">
    <source>
        <dbReference type="ARBA" id="ARBA00023136"/>
    </source>
</evidence>
<proteinExistence type="inferred from homology"/>
<keyword evidence="4" id="KW-1003">Cell membrane</keyword>
<comment type="caution">
    <text evidence="8">The sequence shown here is derived from an EMBL/GenBank/DDBJ whole genome shotgun (WGS) entry which is preliminary data.</text>
</comment>
<evidence type="ECO:0000256" key="3">
    <source>
        <dbReference type="ARBA" id="ARBA00022448"/>
    </source>
</evidence>
<organism evidence="8 9">
    <name type="scientific">Brucella oryzae</name>
    <dbReference type="NCBI Taxonomy" id="335286"/>
    <lineage>
        <taxon>Bacteria</taxon>
        <taxon>Pseudomonadati</taxon>
        <taxon>Pseudomonadota</taxon>
        <taxon>Alphaproteobacteria</taxon>
        <taxon>Hyphomicrobiales</taxon>
        <taxon>Brucellaceae</taxon>
        <taxon>Brucella/Ochrobactrum group</taxon>
        <taxon>Brucella</taxon>
    </lineage>
</organism>
<sequence length="80" mass="8923">IADEPTTALDVSVQARILELLRDLKRERGMALVLITHDFGVVSEICDRVAVMKGGEIVETGTTFEVLSNQQHIYTRRLIA</sequence>
<evidence type="ECO:0000256" key="2">
    <source>
        <dbReference type="ARBA" id="ARBA00005417"/>
    </source>
</evidence>
<evidence type="ECO:0000256" key="5">
    <source>
        <dbReference type="ARBA" id="ARBA00022519"/>
    </source>
</evidence>
<comment type="similarity">
    <text evidence="2">Belongs to the ABC transporter superfamily.</text>
</comment>
<dbReference type="Gene3D" id="3.40.50.300">
    <property type="entry name" value="P-loop containing nucleotide triphosphate hydrolases"/>
    <property type="match status" value="1"/>
</dbReference>
<keyword evidence="9" id="KW-1185">Reference proteome</keyword>